<dbReference type="Proteomes" id="UP000830395">
    <property type="component" value="Chromosome 3"/>
</dbReference>
<organism evidence="1 2">
    <name type="scientific">Pangasius djambal</name>
    <dbReference type="NCBI Taxonomy" id="1691987"/>
    <lineage>
        <taxon>Eukaryota</taxon>
        <taxon>Metazoa</taxon>
        <taxon>Chordata</taxon>
        <taxon>Craniata</taxon>
        <taxon>Vertebrata</taxon>
        <taxon>Euteleostomi</taxon>
        <taxon>Actinopterygii</taxon>
        <taxon>Neopterygii</taxon>
        <taxon>Teleostei</taxon>
        <taxon>Ostariophysi</taxon>
        <taxon>Siluriformes</taxon>
        <taxon>Pangasiidae</taxon>
        <taxon>Pangasius</taxon>
    </lineage>
</organism>
<reference evidence="1" key="1">
    <citation type="submission" date="2020-02" db="EMBL/GenBank/DDBJ databases">
        <title>Genome sequencing of the panga catfish, Pangasius djambal.</title>
        <authorList>
            <person name="Wen M."/>
            <person name="Zahm M."/>
            <person name="Roques C."/>
            <person name="Cabau C."/>
            <person name="Klopp C."/>
            <person name="Donnadieu C."/>
            <person name="Jouanno E."/>
            <person name="Avarre J.-C."/>
            <person name="Campet M."/>
            <person name="Ha T."/>
            <person name="Dugue R."/>
            <person name="Lampietro C."/>
            <person name="Louis A."/>
            <person name="Herpin A."/>
            <person name="Echchiki A."/>
            <person name="Berthelot C."/>
            <person name="Parey E."/>
            <person name="Roest-Crollius H."/>
            <person name="Braasch I."/>
            <person name="Postlethwait J.H."/>
            <person name="Bobe J."/>
            <person name="Montfort J."/>
            <person name="Bouchez O."/>
            <person name="Begum T."/>
            <person name="Schartl M."/>
            <person name="Gustiano R."/>
            <person name="Guiguen Y."/>
        </authorList>
    </citation>
    <scope>NUCLEOTIDE SEQUENCE</scope>
    <source>
        <strain evidence="1">Pdj_M5554</strain>
    </source>
</reference>
<feature type="non-terminal residue" evidence="1">
    <location>
        <position position="1"/>
    </location>
</feature>
<evidence type="ECO:0000313" key="2">
    <source>
        <dbReference type="Proteomes" id="UP000830395"/>
    </source>
</evidence>
<proteinExistence type="predicted"/>
<comment type="caution">
    <text evidence="1">The sequence shown here is derived from an EMBL/GenBank/DDBJ whole genome shotgun (WGS) entry which is preliminary data.</text>
</comment>
<gene>
    <name evidence="1" type="ORF">PDJAM_G00182270</name>
</gene>
<evidence type="ECO:0000313" key="1">
    <source>
        <dbReference type="EMBL" id="MCJ8730270.1"/>
    </source>
</evidence>
<protein>
    <submittedName>
        <fullName evidence="1">Uncharacterized protein</fullName>
    </submittedName>
</protein>
<dbReference type="EMBL" id="CM040977">
    <property type="protein sequence ID" value="MCJ8730270.1"/>
    <property type="molecule type" value="Genomic_DNA"/>
</dbReference>
<name>A0ACC5Y3F7_9TELE</name>
<accession>A0ACC5Y3F7</accession>
<keyword evidence="2" id="KW-1185">Reference proteome</keyword>
<sequence>IPTSTTRESKFIDSGFLNTDELYTCLLLNYKSLIHQIRMKHSNLNPEESSLFLEVYNINGAVVLPLHSSIALFLLSYTECKSFQVYLVSDQPGSTEALAGSLPKSLAVSEVKRADAPALVADCRLPAVLEPNGRFCRAGLAVVLRHIIQTTCRREPQRRDVASLLGFKNTCLKACAEVSRWTRLCELGIPSAVEDHLRNPTEERFHLPAALLQLEHRLAEPVKVHNDDKLRRHKLQQQKNSGKNSGKNSQPSESQQDDPQNKSQYGVEMSAVPEIQQEDPQNKSQYGVEMSAAPEIQQEDLQSKSQYGVEMSAAPEKQQEDLQNKSQYGVEMSAAPEIQQEDLQNKSQYGVEMSAAPEIQQEDLQNKSQYGVEMSAALAKLSLNGAPPLPTTRERSDVRKVKTTELPELEHVFAEGLYFTLTDVVLLPCIHQYLISLQNHAPHVLLQLPLLLRWYQRMQELPGVRRAAEDSGIALFSPQVPQPFSTQPGAPHCLESDQESPAPSQGHFVGGPRPTLTKLQERGIEAIFSPHPCPAWTLDWESLPAGVNPTEGKMSDTRAVRKRQQLNNLVAMVKELAGPDHTIVDFCSGGGHVGIVLAHTLPQCQVILIENKEESLVRARDRSSQLGLQNISFIQANLDYFIGSFQVGVALHACGVATDMVLDRCVQAKAGFVISPCCYGFIQNTLKFSFPRSKKFADTLTYKEHMILCRFADQTAVQLPTERRLIGKRCMGLVDLDRSWAAETHGYSVKVMTMEPESCSPKNNMLVGVPA</sequence>